<dbReference type="Proteomes" id="UP000887458">
    <property type="component" value="Unassembled WGS sequence"/>
</dbReference>
<evidence type="ECO:0000313" key="3">
    <source>
        <dbReference type="EMBL" id="KAH9415637.1"/>
    </source>
</evidence>
<sequence>MIKYSKKILTIIVMMIMMGPNPSLADTEDVVENVLSRLMYFGLIVFFIFLLKYLCVRMAANDNRRVPHAIYTTTVTTQYPPTQPPVVVGTNSSMPVPTQF</sequence>
<accession>A0ABQ8IZD5</accession>
<feature type="transmembrane region" description="Helical" evidence="1">
    <location>
        <begin position="35"/>
        <end position="55"/>
    </location>
</feature>
<comment type="caution">
    <text evidence="3">The sequence shown here is derived from an EMBL/GenBank/DDBJ whole genome shotgun (WGS) entry which is preliminary data.</text>
</comment>
<evidence type="ECO:0000313" key="4">
    <source>
        <dbReference type="Proteomes" id="UP000887458"/>
    </source>
</evidence>
<keyword evidence="2" id="KW-0732">Signal</keyword>
<keyword evidence="1" id="KW-1133">Transmembrane helix</keyword>
<keyword evidence="1" id="KW-0812">Transmembrane</keyword>
<keyword evidence="1" id="KW-0472">Membrane</keyword>
<organism evidence="3 4">
    <name type="scientific">Dermatophagoides pteronyssinus</name>
    <name type="common">European house dust mite</name>
    <dbReference type="NCBI Taxonomy" id="6956"/>
    <lineage>
        <taxon>Eukaryota</taxon>
        <taxon>Metazoa</taxon>
        <taxon>Ecdysozoa</taxon>
        <taxon>Arthropoda</taxon>
        <taxon>Chelicerata</taxon>
        <taxon>Arachnida</taxon>
        <taxon>Acari</taxon>
        <taxon>Acariformes</taxon>
        <taxon>Sarcoptiformes</taxon>
        <taxon>Astigmata</taxon>
        <taxon>Psoroptidia</taxon>
        <taxon>Analgoidea</taxon>
        <taxon>Pyroglyphidae</taxon>
        <taxon>Dermatophagoidinae</taxon>
        <taxon>Dermatophagoides</taxon>
    </lineage>
</organism>
<feature type="signal peptide" evidence="2">
    <location>
        <begin position="1"/>
        <end position="25"/>
    </location>
</feature>
<feature type="chain" id="PRO_5046772000" evidence="2">
    <location>
        <begin position="26"/>
        <end position="100"/>
    </location>
</feature>
<proteinExistence type="predicted"/>
<gene>
    <name evidence="3" type="ORF">DERP_000126</name>
</gene>
<dbReference type="EMBL" id="NJHN03000095">
    <property type="protein sequence ID" value="KAH9415637.1"/>
    <property type="molecule type" value="Genomic_DNA"/>
</dbReference>
<evidence type="ECO:0000256" key="2">
    <source>
        <dbReference type="SAM" id="SignalP"/>
    </source>
</evidence>
<name>A0ABQ8IZD5_DERPT</name>
<protein>
    <submittedName>
        <fullName evidence="3">Uncharacterized protein</fullName>
    </submittedName>
</protein>
<keyword evidence="4" id="KW-1185">Reference proteome</keyword>
<evidence type="ECO:0000256" key="1">
    <source>
        <dbReference type="SAM" id="Phobius"/>
    </source>
</evidence>
<reference evidence="3 4" key="2">
    <citation type="journal article" date="2022" name="Mol. Biol. Evol.">
        <title>Comparative Genomics Reveals Insights into the Divergent Evolution of Astigmatic Mites and Household Pest Adaptations.</title>
        <authorList>
            <person name="Xiong Q."/>
            <person name="Wan A.T."/>
            <person name="Liu X."/>
            <person name="Fung C.S."/>
            <person name="Xiao X."/>
            <person name="Malainual N."/>
            <person name="Hou J."/>
            <person name="Wang L."/>
            <person name="Wang M."/>
            <person name="Yang K.Y."/>
            <person name="Cui Y."/>
            <person name="Leung E.L."/>
            <person name="Nong W."/>
            <person name="Shin S.K."/>
            <person name="Au S.W."/>
            <person name="Jeong K.Y."/>
            <person name="Chew F.T."/>
            <person name="Hui J.H."/>
            <person name="Leung T.F."/>
            <person name="Tungtrongchitr A."/>
            <person name="Zhong N."/>
            <person name="Liu Z."/>
            <person name="Tsui S.K."/>
        </authorList>
    </citation>
    <scope>NUCLEOTIDE SEQUENCE [LARGE SCALE GENOMIC DNA]</scope>
    <source>
        <strain evidence="3">Derp</strain>
    </source>
</reference>
<reference evidence="3 4" key="1">
    <citation type="journal article" date="2018" name="J. Allergy Clin. Immunol.">
        <title>High-quality assembly of Dermatophagoides pteronyssinus genome and transcriptome reveals a wide range of novel allergens.</title>
        <authorList>
            <person name="Liu X.Y."/>
            <person name="Yang K.Y."/>
            <person name="Wang M.Q."/>
            <person name="Kwok J.S."/>
            <person name="Zeng X."/>
            <person name="Yang Z."/>
            <person name="Xiao X.J."/>
            <person name="Lau C.P."/>
            <person name="Li Y."/>
            <person name="Huang Z.M."/>
            <person name="Ba J.G."/>
            <person name="Yim A.K."/>
            <person name="Ouyang C.Y."/>
            <person name="Ngai S.M."/>
            <person name="Chan T.F."/>
            <person name="Leung E.L."/>
            <person name="Liu L."/>
            <person name="Liu Z.G."/>
            <person name="Tsui S.K."/>
        </authorList>
    </citation>
    <scope>NUCLEOTIDE SEQUENCE [LARGE SCALE GENOMIC DNA]</scope>
    <source>
        <strain evidence="3">Derp</strain>
    </source>
</reference>